<sequence>SWVLKVGPLFSYVPAHASLDLESTLRDWVLLNGSWNVDLLHIWLPDDVIKRIVSIPPPHSTGCKDNIIWA</sequence>
<accession>A0A9D3ZZM9</accession>
<reference evidence="1 2" key="1">
    <citation type="journal article" date="2021" name="Plant Biotechnol. J.">
        <title>Multi-omics assisted identification of the key and species-specific regulatory components of drought-tolerant mechanisms in Gossypium stocksii.</title>
        <authorList>
            <person name="Yu D."/>
            <person name="Ke L."/>
            <person name="Zhang D."/>
            <person name="Wu Y."/>
            <person name="Sun Y."/>
            <person name="Mei J."/>
            <person name="Sun J."/>
            <person name="Sun Y."/>
        </authorList>
    </citation>
    <scope>NUCLEOTIDE SEQUENCE [LARGE SCALE GENOMIC DNA]</scope>
    <source>
        <strain evidence="2">cv. E1</strain>
        <tissue evidence="1">Leaf</tissue>
    </source>
</reference>
<protein>
    <recommendedName>
        <fullName evidence="3">Reverse transcriptase zinc-binding domain-containing protein</fullName>
    </recommendedName>
</protein>
<organism evidence="1 2">
    <name type="scientific">Gossypium stocksii</name>
    <dbReference type="NCBI Taxonomy" id="47602"/>
    <lineage>
        <taxon>Eukaryota</taxon>
        <taxon>Viridiplantae</taxon>
        <taxon>Streptophyta</taxon>
        <taxon>Embryophyta</taxon>
        <taxon>Tracheophyta</taxon>
        <taxon>Spermatophyta</taxon>
        <taxon>Magnoliopsida</taxon>
        <taxon>eudicotyledons</taxon>
        <taxon>Gunneridae</taxon>
        <taxon>Pentapetalae</taxon>
        <taxon>rosids</taxon>
        <taxon>malvids</taxon>
        <taxon>Malvales</taxon>
        <taxon>Malvaceae</taxon>
        <taxon>Malvoideae</taxon>
        <taxon>Gossypium</taxon>
    </lineage>
</organism>
<feature type="non-terminal residue" evidence="1">
    <location>
        <position position="1"/>
    </location>
</feature>
<name>A0A9D3ZZM9_9ROSI</name>
<evidence type="ECO:0008006" key="3">
    <source>
        <dbReference type="Google" id="ProtNLM"/>
    </source>
</evidence>
<dbReference type="OrthoDB" id="1000431at2759"/>
<gene>
    <name evidence="1" type="ORF">J1N35_026866</name>
</gene>
<evidence type="ECO:0000313" key="1">
    <source>
        <dbReference type="EMBL" id="KAH1074538.1"/>
    </source>
</evidence>
<dbReference type="Proteomes" id="UP000828251">
    <property type="component" value="Unassembled WGS sequence"/>
</dbReference>
<evidence type="ECO:0000313" key="2">
    <source>
        <dbReference type="Proteomes" id="UP000828251"/>
    </source>
</evidence>
<dbReference type="EMBL" id="JAIQCV010000008">
    <property type="protein sequence ID" value="KAH1074538.1"/>
    <property type="molecule type" value="Genomic_DNA"/>
</dbReference>
<proteinExistence type="predicted"/>
<comment type="caution">
    <text evidence="1">The sequence shown here is derived from an EMBL/GenBank/DDBJ whole genome shotgun (WGS) entry which is preliminary data.</text>
</comment>
<keyword evidence="2" id="KW-1185">Reference proteome</keyword>
<dbReference type="AlphaFoldDB" id="A0A9D3ZZM9"/>